<dbReference type="EMBL" id="GGMS01015600">
    <property type="protein sequence ID" value="MBY84803.1"/>
    <property type="molecule type" value="Transcribed_RNA"/>
</dbReference>
<sequence length="107" mass="12437">MYPQCIYQSINQIIFPSYMYGVTAVRFEVIQTISLRGASLQCNMYCCGLKYGAGMIKGNGKQIELENMSNSVESQYREIDRPRFKTKRVYKALRRKKCFGHWSSTLI</sequence>
<accession>A0A2S2R4F0</accession>
<gene>
    <name evidence="1" type="ORF">g.3479</name>
</gene>
<dbReference type="AlphaFoldDB" id="A0A2S2R4F0"/>
<organism evidence="1">
    <name type="scientific">Sipha flava</name>
    <name type="common">yellow sugarcane aphid</name>
    <dbReference type="NCBI Taxonomy" id="143950"/>
    <lineage>
        <taxon>Eukaryota</taxon>
        <taxon>Metazoa</taxon>
        <taxon>Ecdysozoa</taxon>
        <taxon>Arthropoda</taxon>
        <taxon>Hexapoda</taxon>
        <taxon>Insecta</taxon>
        <taxon>Pterygota</taxon>
        <taxon>Neoptera</taxon>
        <taxon>Paraneoptera</taxon>
        <taxon>Hemiptera</taxon>
        <taxon>Sternorrhyncha</taxon>
        <taxon>Aphidomorpha</taxon>
        <taxon>Aphidoidea</taxon>
        <taxon>Aphididae</taxon>
        <taxon>Sipha</taxon>
    </lineage>
</organism>
<reference evidence="1" key="1">
    <citation type="submission" date="2018-04" db="EMBL/GenBank/DDBJ databases">
        <title>Transcriptome assembly of Sipha flava.</title>
        <authorList>
            <person name="Scully E.D."/>
            <person name="Geib S.M."/>
            <person name="Palmer N.A."/>
            <person name="Koch K."/>
            <person name="Bradshaw J."/>
            <person name="Heng-Moss T."/>
            <person name="Sarath G."/>
        </authorList>
    </citation>
    <scope>NUCLEOTIDE SEQUENCE</scope>
</reference>
<protein>
    <submittedName>
        <fullName evidence="1">Uncharacterized protein</fullName>
    </submittedName>
</protein>
<proteinExistence type="predicted"/>
<name>A0A2S2R4F0_9HEMI</name>
<evidence type="ECO:0000313" key="1">
    <source>
        <dbReference type="EMBL" id="MBY84803.1"/>
    </source>
</evidence>